<dbReference type="Proteomes" id="UP000298327">
    <property type="component" value="Unassembled WGS sequence"/>
</dbReference>
<name>A0A4Y9ZAN5_9AGAM</name>
<feature type="compositionally biased region" description="Basic and acidic residues" evidence="1">
    <location>
        <begin position="121"/>
        <end position="144"/>
    </location>
</feature>
<dbReference type="Gene3D" id="2.130.10.10">
    <property type="entry name" value="YVTN repeat-like/Quinoprotein amine dehydrogenase"/>
    <property type="match status" value="1"/>
</dbReference>
<evidence type="ECO:0000313" key="2">
    <source>
        <dbReference type="EMBL" id="TFY70861.1"/>
    </source>
</evidence>
<dbReference type="AlphaFoldDB" id="A0A4Y9ZAN5"/>
<evidence type="ECO:0000313" key="3">
    <source>
        <dbReference type="Proteomes" id="UP000298327"/>
    </source>
</evidence>
<gene>
    <name evidence="2" type="ORF">EVG20_g2143</name>
</gene>
<dbReference type="InterPro" id="IPR015943">
    <property type="entry name" value="WD40/YVTN_repeat-like_dom_sf"/>
</dbReference>
<keyword evidence="3" id="KW-1185">Reference proteome</keyword>
<sequence length="834" mass="92265">MSTSSAEDFVASAKRELQALAEVDMAVLKKKWRDLQDEAERIADALQVEDEEQEWISGDEEDESEGDEDEEVEEMEVEEVEVEAEEDGDDGDDDMDEGGEDGTGEDADYEGAKSQVQAQEGPKENDSDADDGPHTTKEWEPKDDVHARLEKMASIVQSAEQEKNQDRLTEEQYTDVLDSAARAMNQLLDTYYSREEGHLKPFTAADAVHIKNHFYIMTRNSFKSFAQLMAGALPWLTTSRPSPQSNLLARFNPKYDKAKLSAVLDEVEDSNARDAMQAVLQARSTFFSTSITSPTCMSLNGDLLLLGGCGGYKGRLDLLSIVDIPNKPLDPNAVEWERTKTLKTGLGSPGTQVAYDPEAQLIWHDGDIRLRAFSADHKIKYTLDCSAHRYSWGLSNNGRTVIRGGKNGFALWHVDQLTAHGAGAIPGGHKISSGHSCFGGLDVDTAKRLERSAGDAPHSTFTIHGVEPFRVGHMTPLPGTNAHLFAPTDLPQMATDGKNDTAVYMADFGQGAPVAHAIGLGHSGRITALALDAAIPHTYVTACDDNYGRVFDVRHPLPQITLECSLYPMRAATVAPNRGIAPARTCLYELSAGTMDVDGMAWHEGQQSLFIAGDWYHEDFESIDEDPGRPPIMGERTRWPRLARYDPDYFGSRYYAGHPSLLEYRFRPTADEDPRACHELGVQSLNGLRESLTHVLTYNRAMSTAEDFVASAQTELLALAHLDVGELQREADDREKQFWRSKRRQREEDKEDEWISEGEDSEGSGADDDEDDEGDEGDEDDEVEEDGSDGVYDTPPRILLDSCKTPAGLLILLVDSLWTLCRLPVDSLQIHVNS</sequence>
<dbReference type="InterPro" id="IPR011047">
    <property type="entry name" value="Quinoprotein_ADH-like_sf"/>
</dbReference>
<dbReference type="OrthoDB" id="548949at2759"/>
<feature type="region of interest" description="Disordered" evidence="1">
    <location>
        <begin position="43"/>
        <end position="144"/>
    </location>
</feature>
<organism evidence="2 3">
    <name type="scientific">Dentipellis fragilis</name>
    <dbReference type="NCBI Taxonomy" id="205917"/>
    <lineage>
        <taxon>Eukaryota</taxon>
        <taxon>Fungi</taxon>
        <taxon>Dikarya</taxon>
        <taxon>Basidiomycota</taxon>
        <taxon>Agaricomycotina</taxon>
        <taxon>Agaricomycetes</taxon>
        <taxon>Russulales</taxon>
        <taxon>Hericiaceae</taxon>
        <taxon>Dentipellis</taxon>
    </lineage>
</organism>
<reference evidence="2 3" key="1">
    <citation type="submission" date="2019-02" db="EMBL/GenBank/DDBJ databases">
        <title>Genome sequencing of the rare red list fungi Dentipellis fragilis.</title>
        <authorList>
            <person name="Buettner E."/>
            <person name="Kellner H."/>
        </authorList>
    </citation>
    <scope>NUCLEOTIDE SEQUENCE [LARGE SCALE GENOMIC DNA]</scope>
    <source>
        <strain evidence="2 3">DSM 105465</strain>
    </source>
</reference>
<dbReference type="STRING" id="205917.A0A4Y9ZAN5"/>
<feature type="region of interest" description="Disordered" evidence="1">
    <location>
        <begin position="749"/>
        <end position="795"/>
    </location>
</feature>
<dbReference type="EMBL" id="SEOQ01000079">
    <property type="protein sequence ID" value="TFY70861.1"/>
    <property type="molecule type" value="Genomic_DNA"/>
</dbReference>
<proteinExistence type="predicted"/>
<feature type="compositionally biased region" description="Acidic residues" evidence="1">
    <location>
        <begin position="749"/>
        <end position="788"/>
    </location>
</feature>
<protein>
    <submittedName>
        <fullName evidence="2">Uncharacterized protein</fullName>
    </submittedName>
</protein>
<dbReference type="SUPFAM" id="SSF50998">
    <property type="entry name" value="Quinoprotein alcohol dehydrogenase-like"/>
    <property type="match status" value="1"/>
</dbReference>
<evidence type="ECO:0000256" key="1">
    <source>
        <dbReference type="SAM" id="MobiDB-lite"/>
    </source>
</evidence>
<accession>A0A4Y9ZAN5</accession>
<comment type="caution">
    <text evidence="2">The sequence shown here is derived from an EMBL/GenBank/DDBJ whole genome shotgun (WGS) entry which is preliminary data.</text>
</comment>
<feature type="compositionally biased region" description="Acidic residues" evidence="1">
    <location>
        <begin position="47"/>
        <end position="109"/>
    </location>
</feature>